<dbReference type="Proteomes" id="UP001597251">
    <property type="component" value="Unassembled WGS sequence"/>
</dbReference>
<gene>
    <name evidence="1" type="ORF">ACFQ42_07275</name>
</gene>
<evidence type="ECO:0000313" key="2">
    <source>
        <dbReference type="Proteomes" id="UP001597251"/>
    </source>
</evidence>
<proteinExistence type="predicted"/>
<accession>A0ABW4BTI5</accession>
<dbReference type="Pfam" id="PF06152">
    <property type="entry name" value="Phage_min_cap2"/>
    <property type="match status" value="1"/>
</dbReference>
<comment type="caution">
    <text evidence="1">The sequence shown here is derived from an EMBL/GenBank/DDBJ whole genome shotgun (WGS) entry which is preliminary data.</text>
</comment>
<dbReference type="InterPro" id="IPR009319">
    <property type="entry name" value="Phage_A118_VSP1"/>
</dbReference>
<keyword evidence="2" id="KW-1185">Reference proteome</keyword>
<dbReference type="EMBL" id="JBHTOI010000042">
    <property type="protein sequence ID" value="MFD1418536.1"/>
    <property type="molecule type" value="Genomic_DNA"/>
</dbReference>
<evidence type="ECO:0000313" key="1">
    <source>
        <dbReference type="EMBL" id="MFD1418536.1"/>
    </source>
</evidence>
<reference evidence="2" key="1">
    <citation type="journal article" date="2019" name="Int. J. Syst. Evol. Microbiol.">
        <title>The Global Catalogue of Microorganisms (GCM) 10K type strain sequencing project: providing services to taxonomists for standard genome sequencing and annotation.</title>
        <authorList>
            <consortium name="The Broad Institute Genomics Platform"/>
            <consortium name="The Broad Institute Genome Sequencing Center for Infectious Disease"/>
            <person name="Wu L."/>
            <person name="Ma J."/>
        </authorList>
    </citation>
    <scope>NUCLEOTIDE SEQUENCE [LARGE SCALE GENOMIC DNA]</scope>
    <source>
        <strain evidence="2">CCM 8936</strain>
    </source>
</reference>
<protein>
    <submittedName>
        <fullName evidence="1">Phage minor capsid protein</fullName>
    </submittedName>
</protein>
<organism evidence="1 2">
    <name type="scientific">Companilactobacillus keshanensis</name>
    <dbReference type="NCBI Taxonomy" id="2486003"/>
    <lineage>
        <taxon>Bacteria</taxon>
        <taxon>Bacillati</taxon>
        <taxon>Bacillota</taxon>
        <taxon>Bacilli</taxon>
        <taxon>Lactobacillales</taxon>
        <taxon>Lactobacillaceae</taxon>
        <taxon>Companilactobacillus</taxon>
    </lineage>
</organism>
<name>A0ABW4BTI5_9LACO</name>
<sequence length="130" mass="14923">MINENYMQNSADDITSLYSNLEKQIFNRIIFYLKDSNYKDVNKDNVLMWQAEQLSKMGMLTDDVIKLLSEVTGQAEPMIKKLIVDNGIEIEDDLNSQLSNMMQRSKISVDSTALLGGLMGPDIWQHEQRC</sequence>
<dbReference type="RefSeq" id="WP_125677130.1">
    <property type="nucleotide sequence ID" value="NZ_JBHTOI010000042.1"/>
</dbReference>